<evidence type="ECO:0000256" key="2">
    <source>
        <dbReference type="SAM" id="Phobius"/>
    </source>
</evidence>
<gene>
    <name evidence="3" type="ORF">J2S10_005367</name>
</gene>
<dbReference type="PANTHER" id="PTHR40027">
    <property type="entry name" value="CELL DIVISION PROTEIN DIVIC"/>
    <property type="match status" value="1"/>
</dbReference>
<dbReference type="InterPro" id="IPR007060">
    <property type="entry name" value="FtsL/DivIC"/>
</dbReference>
<keyword evidence="2" id="KW-0472">Membrane</keyword>
<dbReference type="Pfam" id="PF04977">
    <property type="entry name" value="DivIC"/>
    <property type="match status" value="1"/>
</dbReference>
<dbReference type="PANTHER" id="PTHR40027:SF1">
    <property type="entry name" value="CELL DIVISION PROTEIN DIVIC"/>
    <property type="match status" value="1"/>
</dbReference>
<sequence>MGAVREKNVAKIQSTYVKQQEYAEIATSRKRKLLFRRLSLFLAFAVFVSYFMVSSFITQASVIDAKKAQKKQLDKQLTALKKQQDVLKEDIVKLNDDNYIAKLARKEYFFSDKNEIIFNIPDKTKEKSTGN</sequence>
<protein>
    <submittedName>
        <fullName evidence="3">Cell division protein DivIC</fullName>
    </submittedName>
</protein>
<comment type="caution">
    <text evidence="3">The sequence shown here is derived from an EMBL/GenBank/DDBJ whole genome shotgun (WGS) entry which is preliminary data.</text>
</comment>
<keyword evidence="1" id="KW-0175">Coiled coil</keyword>
<keyword evidence="3" id="KW-0131">Cell cycle</keyword>
<evidence type="ECO:0000256" key="1">
    <source>
        <dbReference type="SAM" id="Coils"/>
    </source>
</evidence>
<keyword evidence="4" id="KW-1185">Reference proteome</keyword>
<feature type="coiled-coil region" evidence="1">
    <location>
        <begin position="63"/>
        <end position="97"/>
    </location>
</feature>
<keyword evidence="2" id="KW-1133">Transmembrane helix</keyword>
<dbReference type="RefSeq" id="WP_307414055.1">
    <property type="nucleotide sequence ID" value="NZ_JAUSTW010000017.1"/>
</dbReference>
<keyword evidence="3" id="KW-0132">Cell division</keyword>
<keyword evidence="2" id="KW-0812">Transmembrane</keyword>
<dbReference type="InterPro" id="IPR039076">
    <property type="entry name" value="DivIC"/>
</dbReference>
<proteinExistence type="predicted"/>
<dbReference type="EMBL" id="JAUSTW010000017">
    <property type="protein sequence ID" value="MDQ0202137.1"/>
    <property type="molecule type" value="Genomic_DNA"/>
</dbReference>
<evidence type="ECO:0000313" key="3">
    <source>
        <dbReference type="EMBL" id="MDQ0202137.1"/>
    </source>
</evidence>
<reference evidence="3 4" key="1">
    <citation type="submission" date="2023-07" db="EMBL/GenBank/DDBJ databases">
        <title>Genomic Encyclopedia of Type Strains, Phase IV (KMG-IV): sequencing the most valuable type-strain genomes for metagenomic binning, comparative biology and taxonomic classification.</title>
        <authorList>
            <person name="Goeker M."/>
        </authorList>
    </citation>
    <scope>NUCLEOTIDE SEQUENCE [LARGE SCALE GENOMIC DNA]</scope>
    <source>
        <strain evidence="3 4">DSM 27594</strain>
    </source>
</reference>
<dbReference type="Proteomes" id="UP001224122">
    <property type="component" value="Unassembled WGS sequence"/>
</dbReference>
<accession>A0ABT9Y4M9</accession>
<name>A0ABT9Y4M9_9BACI</name>
<organism evidence="3 4">
    <name type="scientific">Neobacillus ginsengisoli</name>
    <dbReference type="NCBI Taxonomy" id="904295"/>
    <lineage>
        <taxon>Bacteria</taxon>
        <taxon>Bacillati</taxon>
        <taxon>Bacillota</taxon>
        <taxon>Bacilli</taxon>
        <taxon>Bacillales</taxon>
        <taxon>Bacillaceae</taxon>
        <taxon>Neobacillus</taxon>
    </lineage>
</organism>
<feature type="transmembrane region" description="Helical" evidence="2">
    <location>
        <begin position="38"/>
        <end position="57"/>
    </location>
</feature>
<dbReference type="GO" id="GO:0051301">
    <property type="term" value="P:cell division"/>
    <property type="evidence" value="ECO:0007669"/>
    <property type="project" value="UniProtKB-KW"/>
</dbReference>
<evidence type="ECO:0000313" key="4">
    <source>
        <dbReference type="Proteomes" id="UP001224122"/>
    </source>
</evidence>